<gene>
    <name evidence="3" type="ORF">DEW08_26840</name>
</gene>
<dbReference type="AlphaFoldDB" id="A0A2S2CYZ7"/>
<protein>
    <submittedName>
        <fullName evidence="3">Alpha/beta hydrolase</fullName>
    </submittedName>
</protein>
<sequence length="268" mass="29417">MAGLRNKILERLNVGVSGSGTPVLVLAPGFGTNQAAWRHVAEAFGDRYRIVLLDLAGLGPDDRWHYDAIRYSRLEAYAEDLLEALQELGIAHCDFVGHSVAGMVGALAAIREPQAFRKLVMLGSSARYLDDEGYRGGFTKMDLGLLIDAATRDYVAWSETYGRTVVSAPPGNPTVREFVQNLQEMRPDLVLSILLTILNIDLRARLPELRVPTVVLQTRHDPAVSDEAARYLHEHIAGSVMEVLDAAGHLPHLTAPALVVDALRRHLD</sequence>
<dbReference type="Gene3D" id="3.40.50.1820">
    <property type="entry name" value="alpha/beta hydrolase"/>
    <property type="match status" value="1"/>
</dbReference>
<organism evidence="3 4">
    <name type="scientific">Azospirillum thermophilum</name>
    <dbReference type="NCBI Taxonomy" id="2202148"/>
    <lineage>
        <taxon>Bacteria</taxon>
        <taxon>Pseudomonadati</taxon>
        <taxon>Pseudomonadota</taxon>
        <taxon>Alphaproteobacteria</taxon>
        <taxon>Rhodospirillales</taxon>
        <taxon>Azospirillaceae</taxon>
        <taxon>Azospirillum</taxon>
    </lineage>
</organism>
<dbReference type="Pfam" id="PF00561">
    <property type="entry name" value="Abhydrolase_1"/>
    <property type="match status" value="1"/>
</dbReference>
<dbReference type="OrthoDB" id="8680283at2"/>
<dbReference type="SUPFAM" id="SSF53474">
    <property type="entry name" value="alpha/beta-Hydrolases"/>
    <property type="match status" value="1"/>
</dbReference>
<dbReference type="PANTHER" id="PTHR43039">
    <property type="entry name" value="ESTERASE-RELATED"/>
    <property type="match status" value="1"/>
</dbReference>
<keyword evidence="4" id="KW-1185">Reference proteome</keyword>
<dbReference type="InterPro" id="IPR029058">
    <property type="entry name" value="AB_hydrolase_fold"/>
</dbReference>
<keyword evidence="3" id="KW-0614">Plasmid</keyword>
<dbReference type="Proteomes" id="UP000245629">
    <property type="component" value="Plasmid unnamed2"/>
</dbReference>
<evidence type="ECO:0000256" key="1">
    <source>
        <dbReference type="ARBA" id="ARBA00008645"/>
    </source>
</evidence>
<evidence type="ECO:0000313" key="4">
    <source>
        <dbReference type="Proteomes" id="UP000245629"/>
    </source>
</evidence>
<geneLocation type="plasmid" evidence="3 4">
    <name>unnamed2</name>
</geneLocation>
<dbReference type="PRINTS" id="PR00111">
    <property type="entry name" value="ABHYDROLASE"/>
</dbReference>
<reference evidence="4" key="1">
    <citation type="submission" date="2018-05" db="EMBL/GenBank/DDBJ databases">
        <title>Azospirillum thermophila sp. nov., a novel isolated from hot spring.</title>
        <authorList>
            <person name="Zhao Z."/>
        </authorList>
    </citation>
    <scope>NUCLEOTIDE SEQUENCE [LARGE SCALE GENOMIC DNA]</scope>
    <source>
        <strain evidence="4">CFH 70021</strain>
        <plasmid evidence="4">unnamed2</plasmid>
    </source>
</reference>
<name>A0A2S2CYZ7_9PROT</name>
<evidence type="ECO:0000259" key="2">
    <source>
        <dbReference type="Pfam" id="PF00561"/>
    </source>
</evidence>
<dbReference type="KEGG" id="azz:DEW08_26840"/>
<dbReference type="RefSeq" id="WP_109333096.1">
    <property type="nucleotide sequence ID" value="NZ_CP029357.1"/>
</dbReference>
<accession>A0A2S2CYZ7</accession>
<dbReference type="EMBL" id="CP029357">
    <property type="protein sequence ID" value="AWK89620.1"/>
    <property type="molecule type" value="Genomic_DNA"/>
</dbReference>
<dbReference type="GO" id="GO:0016787">
    <property type="term" value="F:hydrolase activity"/>
    <property type="evidence" value="ECO:0007669"/>
    <property type="project" value="UniProtKB-KW"/>
</dbReference>
<keyword evidence="3" id="KW-0378">Hydrolase</keyword>
<comment type="similarity">
    <text evidence="1">Belongs to the AB hydrolase superfamily.</text>
</comment>
<dbReference type="InterPro" id="IPR000073">
    <property type="entry name" value="AB_hydrolase_1"/>
</dbReference>
<proteinExistence type="inferred from homology"/>
<evidence type="ECO:0000313" key="3">
    <source>
        <dbReference type="EMBL" id="AWK89620.1"/>
    </source>
</evidence>
<feature type="domain" description="AB hydrolase-1" evidence="2">
    <location>
        <begin position="22"/>
        <end position="256"/>
    </location>
</feature>